<dbReference type="CDD" id="cd02064">
    <property type="entry name" value="FAD_synthetase_N"/>
    <property type="match status" value="1"/>
</dbReference>
<dbReference type="EC" id="2.7.7.2" evidence="15"/>
<evidence type="ECO:0000313" key="18">
    <source>
        <dbReference type="Proteomes" id="UP001327027"/>
    </source>
</evidence>
<evidence type="ECO:0000256" key="12">
    <source>
        <dbReference type="ARBA" id="ARBA00023268"/>
    </source>
</evidence>
<comment type="caution">
    <text evidence="17">The sequence shown here is derived from an EMBL/GenBank/DDBJ whole genome shotgun (WGS) entry which is preliminary data.</text>
</comment>
<keyword evidence="8 15" id="KW-0547">Nucleotide-binding</keyword>
<dbReference type="InterPro" id="IPR023468">
    <property type="entry name" value="Riboflavin_kinase"/>
</dbReference>
<name>A0ABU5ZQL4_9FLAO</name>
<comment type="catalytic activity">
    <reaction evidence="13 15">
        <text>riboflavin + ATP = FMN + ADP + H(+)</text>
        <dbReference type="Rhea" id="RHEA:14357"/>
        <dbReference type="ChEBI" id="CHEBI:15378"/>
        <dbReference type="ChEBI" id="CHEBI:30616"/>
        <dbReference type="ChEBI" id="CHEBI:57986"/>
        <dbReference type="ChEBI" id="CHEBI:58210"/>
        <dbReference type="ChEBI" id="CHEBI:456216"/>
        <dbReference type="EC" id="2.7.1.26"/>
    </reaction>
</comment>
<protein>
    <recommendedName>
        <fullName evidence="15">Riboflavin biosynthesis protein</fullName>
    </recommendedName>
    <domain>
        <recommendedName>
            <fullName evidence="15">Riboflavin kinase</fullName>
            <ecNumber evidence="15">2.7.1.26</ecNumber>
        </recommendedName>
        <alternativeName>
            <fullName evidence="15">Flavokinase</fullName>
        </alternativeName>
    </domain>
    <domain>
        <recommendedName>
            <fullName evidence="15">FMN adenylyltransferase</fullName>
            <ecNumber evidence="15">2.7.7.2</ecNumber>
        </recommendedName>
        <alternativeName>
            <fullName evidence="15">FAD pyrophosphorylase</fullName>
        </alternativeName>
        <alternativeName>
            <fullName evidence="15">FAD synthase</fullName>
        </alternativeName>
    </domain>
</protein>
<keyword evidence="9 15" id="KW-0418">Kinase</keyword>
<proteinExistence type="inferred from homology"/>
<feature type="domain" description="Riboflavin kinase" evidence="16">
    <location>
        <begin position="182"/>
        <end position="307"/>
    </location>
</feature>
<evidence type="ECO:0000256" key="2">
    <source>
        <dbReference type="ARBA" id="ARBA00004726"/>
    </source>
</evidence>
<comment type="catalytic activity">
    <reaction evidence="14 15">
        <text>FMN + ATP + H(+) = FAD + diphosphate</text>
        <dbReference type="Rhea" id="RHEA:17237"/>
        <dbReference type="ChEBI" id="CHEBI:15378"/>
        <dbReference type="ChEBI" id="CHEBI:30616"/>
        <dbReference type="ChEBI" id="CHEBI:33019"/>
        <dbReference type="ChEBI" id="CHEBI:57692"/>
        <dbReference type="ChEBI" id="CHEBI:58210"/>
        <dbReference type="EC" id="2.7.7.2"/>
    </reaction>
</comment>
<keyword evidence="5 15" id="KW-0288">FMN</keyword>
<dbReference type="GO" id="GO:0008531">
    <property type="term" value="F:riboflavin kinase activity"/>
    <property type="evidence" value="ECO:0007669"/>
    <property type="project" value="UniProtKB-EC"/>
</dbReference>
<evidence type="ECO:0000256" key="15">
    <source>
        <dbReference type="PIRNR" id="PIRNR004491"/>
    </source>
</evidence>
<organism evidence="17 18">
    <name type="scientific">Aquimarina gracilis</name>
    <dbReference type="NCBI Taxonomy" id="874422"/>
    <lineage>
        <taxon>Bacteria</taxon>
        <taxon>Pseudomonadati</taxon>
        <taxon>Bacteroidota</taxon>
        <taxon>Flavobacteriia</taxon>
        <taxon>Flavobacteriales</taxon>
        <taxon>Flavobacteriaceae</taxon>
        <taxon>Aquimarina</taxon>
    </lineage>
</organism>
<keyword evidence="12" id="KW-0511">Multifunctional enzyme</keyword>
<evidence type="ECO:0000256" key="7">
    <source>
        <dbReference type="ARBA" id="ARBA00022695"/>
    </source>
</evidence>
<evidence type="ECO:0000256" key="11">
    <source>
        <dbReference type="ARBA" id="ARBA00022840"/>
    </source>
</evidence>
<dbReference type="InterPro" id="IPR002606">
    <property type="entry name" value="Riboflavin_kinase_bac"/>
</dbReference>
<evidence type="ECO:0000256" key="9">
    <source>
        <dbReference type="ARBA" id="ARBA00022777"/>
    </source>
</evidence>
<dbReference type="NCBIfam" id="TIGR00083">
    <property type="entry name" value="ribF"/>
    <property type="match status" value="1"/>
</dbReference>
<evidence type="ECO:0000256" key="5">
    <source>
        <dbReference type="ARBA" id="ARBA00022643"/>
    </source>
</evidence>
<evidence type="ECO:0000259" key="16">
    <source>
        <dbReference type="SMART" id="SM00904"/>
    </source>
</evidence>
<comment type="similarity">
    <text evidence="15">Belongs to the ribF family.</text>
</comment>
<dbReference type="Gene3D" id="3.40.50.620">
    <property type="entry name" value="HUPs"/>
    <property type="match status" value="1"/>
</dbReference>
<dbReference type="EMBL" id="JAYKLX010000001">
    <property type="protein sequence ID" value="MEB3344349.1"/>
    <property type="molecule type" value="Genomic_DNA"/>
</dbReference>
<dbReference type="Pfam" id="PF01687">
    <property type="entry name" value="Flavokinase"/>
    <property type="match status" value="1"/>
</dbReference>
<sequence length="310" mass="35517">MKLYHSADTYDNEVPSVVTIGTFDGVHIGHKKIIERLVESASNHGLESVILTFFPHPRMVLQQDSGIKLINTIEERTQILEKTGLNNLVIHPFTKPFSRLTAGEYVDQMLVEHLNVRHVIIGYDHRFGRNRNSNITDLASYGIQNNFTVEEISKQDIDDVAISSTKIREALLEGDITKANTYLGYNFMLTGKVVKGKELGRKLNYPTANLHIKEDYKLIPKNGVYIVQSKIDNKLYFGMMNIGTNPTVDGTQQSIETHFFDASFNLYEKKIQIELLKRIRDEKKFDSVDQLQEAMQQDEDFSREYINSLV</sequence>
<dbReference type="InterPro" id="IPR023465">
    <property type="entry name" value="Riboflavin_kinase_dom_sf"/>
</dbReference>
<comment type="pathway">
    <text evidence="3 15">Cofactor biosynthesis; FMN biosynthesis; FMN from riboflavin (ATP route): step 1/1.</text>
</comment>
<keyword evidence="4 15" id="KW-0285">Flavoprotein</keyword>
<evidence type="ECO:0000256" key="3">
    <source>
        <dbReference type="ARBA" id="ARBA00005201"/>
    </source>
</evidence>
<reference evidence="17 18" key="1">
    <citation type="journal article" date="2013" name="Int. J. Syst. Evol. Microbiol.">
        <title>Aquimarina gracilis sp. nov., isolated from the gut microflora of a mussel, Mytilus coruscus, and emended description of Aquimarina spongiae.</title>
        <authorList>
            <person name="Park S.C."/>
            <person name="Choe H.N."/>
            <person name="Baik K.S."/>
            <person name="Seong C.N."/>
        </authorList>
    </citation>
    <scope>NUCLEOTIDE SEQUENCE [LARGE SCALE GENOMIC DNA]</scope>
    <source>
        <strain evidence="17 18">PSC32</strain>
    </source>
</reference>
<evidence type="ECO:0000256" key="13">
    <source>
        <dbReference type="ARBA" id="ARBA00047880"/>
    </source>
</evidence>
<evidence type="ECO:0000256" key="8">
    <source>
        <dbReference type="ARBA" id="ARBA00022741"/>
    </source>
</evidence>
<dbReference type="SUPFAM" id="SSF82114">
    <property type="entry name" value="Riboflavin kinase-like"/>
    <property type="match status" value="1"/>
</dbReference>
<dbReference type="InterPro" id="IPR015865">
    <property type="entry name" value="Riboflavin_kinase_bac/euk"/>
</dbReference>
<evidence type="ECO:0000256" key="4">
    <source>
        <dbReference type="ARBA" id="ARBA00022630"/>
    </source>
</evidence>
<dbReference type="Proteomes" id="UP001327027">
    <property type="component" value="Unassembled WGS sequence"/>
</dbReference>
<dbReference type="PANTHER" id="PTHR22749">
    <property type="entry name" value="RIBOFLAVIN KINASE/FMN ADENYLYLTRANSFERASE"/>
    <property type="match status" value="1"/>
</dbReference>
<comment type="function">
    <text evidence="1">Catalyzes the phosphorylation of riboflavin to FMN followed by the adenylation of FMN to FAD.</text>
</comment>
<dbReference type="GO" id="GO:0003919">
    <property type="term" value="F:FMN adenylyltransferase activity"/>
    <property type="evidence" value="ECO:0007669"/>
    <property type="project" value="UniProtKB-EC"/>
</dbReference>
<dbReference type="EC" id="2.7.1.26" evidence="15"/>
<keyword evidence="18" id="KW-1185">Reference proteome</keyword>
<dbReference type="NCBIfam" id="NF004162">
    <property type="entry name" value="PRK05627.1-5"/>
    <property type="match status" value="1"/>
</dbReference>
<dbReference type="Pfam" id="PF06574">
    <property type="entry name" value="FAD_syn"/>
    <property type="match status" value="1"/>
</dbReference>
<gene>
    <name evidence="17" type="ORF">U6A24_02700</name>
</gene>
<keyword evidence="10 15" id="KW-0274">FAD</keyword>
<dbReference type="Gene3D" id="2.40.30.30">
    <property type="entry name" value="Riboflavin kinase-like"/>
    <property type="match status" value="1"/>
</dbReference>
<accession>A0ABU5ZQL4</accession>
<dbReference type="RefSeq" id="WP_324178396.1">
    <property type="nucleotide sequence ID" value="NZ_BAABAW010000016.1"/>
</dbReference>
<dbReference type="PIRSF" id="PIRSF004491">
    <property type="entry name" value="FAD_Synth"/>
    <property type="match status" value="1"/>
</dbReference>
<keyword evidence="11 15" id="KW-0067">ATP-binding</keyword>
<dbReference type="SUPFAM" id="SSF52374">
    <property type="entry name" value="Nucleotidylyl transferase"/>
    <property type="match status" value="1"/>
</dbReference>
<dbReference type="PANTHER" id="PTHR22749:SF6">
    <property type="entry name" value="RIBOFLAVIN KINASE"/>
    <property type="match status" value="1"/>
</dbReference>
<evidence type="ECO:0000313" key="17">
    <source>
        <dbReference type="EMBL" id="MEB3344349.1"/>
    </source>
</evidence>
<evidence type="ECO:0000256" key="1">
    <source>
        <dbReference type="ARBA" id="ARBA00002121"/>
    </source>
</evidence>
<dbReference type="NCBIfam" id="NF004160">
    <property type="entry name" value="PRK05627.1-3"/>
    <property type="match status" value="1"/>
</dbReference>
<comment type="pathway">
    <text evidence="2 15">Cofactor biosynthesis; FAD biosynthesis; FAD from FMN: step 1/1.</text>
</comment>
<keyword evidence="7 15" id="KW-0548">Nucleotidyltransferase</keyword>
<keyword evidence="6 15" id="KW-0808">Transferase</keyword>
<dbReference type="InterPro" id="IPR014729">
    <property type="entry name" value="Rossmann-like_a/b/a_fold"/>
</dbReference>
<evidence type="ECO:0000256" key="14">
    <source>
        <dbReference type="ARBA" id="ARBA00049494"/>
    </source>
</evidence>
<evidence type="ECO:0000256" key="6">
    <source>
        <dbReference type="ARBA" id="ARBA00022679"/>
    </source>
</evidence>
<dbReference type="SMART" id="SM00904">
    <property type="entry name" value="Flavokinase"/>
    <property type="match status" value="1"/>
</dbReference>
<evidence type="ECO:0000256" key="10">
    <source>
        <dbReference type="ARBA" id="ARBA00022827"/>
    </source>
</evidence>
<dbReference type="InterPro" id="IPR015864">
    <property type="entry name" value="FAD_synthase"/>
</dbReference>